<feature type="compositionally biased region" description="Acidic residues" evidence="1">
    <location>
        <begin position="132"/>
        <end position="157"/>
    </location>
</feature>
<dbReference type="Proteomes" id="UP000008022">
    <property type="component" value="Unassembled WGS sequence"/>
</dbReference>
<reference evidence="3" key="1">
    <citation type="submission" date="2013-06" db="EMBL/GenBank/DDBJ databases">
        <authorList>
            <person name="Zhao Q."/>
        </authorList>
    </citation>
    <scope>NUCLEOTIDE SEQUENCE</scope>
    <source>
        <strain evidence="3">cv. W1943</strain>
    </source>
</reference>
<evidence type="ECO:0000256" key="1">
    <source>
        <dbReference type="SAM" id="MobiDB-lite"/>
    </source>
</evidence>
<proteinExistence type="predicted"/>
<dbReference type="Gramene" id="ORUFI08G06600.1">
    <property type="protein sequence ID" value="ORUFI08G06600.1"/>
    <property type="gene ID" value="ORUFI08G06600"/>
</dbReference>
<dbReference type="AlphaFoldDB" id="A0A0E0QFJ7"/>
<dbReference type="HOGENOM" id="CLU_1557791_0_0_1"/>
<evidence type="ECO:0000313" key="3">
    <source>
        <dbReference type="Proteomes" id="UP000008022"/>
    </source>
</evidence>
<name>A0A0E0QFJ7_ORYRU</name>
<protein>
    <submittedName>
        <fullName evidence="2">Uncharacterized protein</fullName>
    </submittedName>
</protein>
<reference evidence="2" key="2">
    <citation type="submission" date="2015-06" db="UniProtKB">
        <authorList>
            <consortium name="EnsemblPlants"/>
        </authorList>
    </citation>
    <scope>IDENTIFICATION</scope>
</reference>
<evidence type="ECO:0000313" key="2">
    <source>
        <dbReference type="EnsemblPlants" id="ORUFI08G06600.1"/>
    </source>
</evidence>
<organism evidence="2 3">
    <name type="scientific">Oryza rufipogon</name>
    <name type="common">Brownbeard rice</name>
    <name type="synonym">Asian wild rice</name>
    <dbReference type="NCBI Taxonomy" id="4529"/>
    <lineage>
        <taxon>Eukaryota</taxon>
        <taxon>Viridiplantae</taxon>
        <taxon>Streptophyta</taxon>
        <taxon>Embryophyta</taxon>
        <taxon>Tracheophyta</taxon>
        <taxon>Spermatophyta</taxon>
        <taxon>Magnoliopsida</taxon>
        <taxon>Liliopsida</taxon>
        <taxon>Poales</taxon>
        <taxon>Poaceae</taxon>
        <taxon>BOP clade</taxon>
        <taxon>Oryzoideae</taxon>
        <taxon>Oryzeae</taxon>
        <taxon>Oryzinae</taxon>
        <taxon>Oryza</taxon>
    </lineage>
</organism>
<accession>A0A0E0QFJ7</accession>
<dbReference type="EnsemblPlants" id="ORUFI08G06600.1">
    <property type="protein sequence ID" value="ORUFI08G06600.1"/>
    <property type="gene ID" value="ORUFI08G06600"/>
</dbReference>
<feature type="region of interest" description="Disordered" evidence="1">
    <location>
        <begin position="111"/>
        <end position="172"/>
    </location>
</feature>
<sequence>MRWRRRRRLRGGGAVDGVGVVGAEARWTATARLRGAVDSDGGCRMRLRRRQRPRGGGAVDGVGVVRAEAWWMATARWTEEAQWIATAPFFFPSPPRVRAVGWPGAKAATNVAVDEGGDAGDGRGSGGGRDDDGGDRDDDGGDRDGDEEGGDDGDGNDDGGAAERSTVAVRRS</sequence>
<keyword evidence="3" id="KW-1185">Reference proteome</keyword>